<feature type="domain" description="HTH crp-type" evidence="5">
    <location>
        <begin position="149"/>
        <end position="217"/>
    </location>
</feature>
<accession>A0A2P8F966</accession>
<dbReference type="InterPro" id="IPR000595">
    <property type="entry name" value="cNMP-bd_dom"/>
</dbReference>
<keyword evidence="7" id="KW-1185">Reference proteome</keyword>
<dbReference type="SMART" id="SM00419">
    <property type="entry name" value="HTH_CRP"/>
    <property type="match status" value="1"/>
</dbReference>
<dbReference type="Pfam" id="PF00027">
    <property type="entry name" value="cNMP_binding"/>
    <property type="match status" value="1"/>
</dbReference>
<dbReference type="Gene3D" id="1.10.10.10">
    <property type="entry name" value="Winged helix-like DNA-binding domain superfamily/Winged helix DNA-binding domain"/>
    <property type="match status" value="1"/>
</dbReference>
<dbReference type="GO" id="GO:0005829">
    <property type="term" value="C:cytosol"/>
    <property type="evidence" value="ECO:0007669"/>
    <property type="project" value="TreeGrafter"/>
</dbReference>
<dbReference type="OrthoDB" id="190787at2"/>
<sequence>MNHEAHKEIARRALLIQALPERHVETILSKAVWQRFDRGETIFLQGDSAQVIHIVVAGWVKLYRMTPGGKEAVVSVFTRGESFGEAVALRALPYPVSAEAVTASDIMCIPSSTLVDLIRGDSEVGLTILSSTFGHLHQLVQQLEMLKSRNGAQRIAEFLLSLCDCETGQCTVRLPYDKVLIAGRLGMTPESLSRSFSKLRQAGVIVERDRARIGDIDALRSYAEADD</sequence>
<comment type="caution">
    <text evidence="6">The sequence shown here is derived from an EMBL/GenBank/DDBJ whole genome shotgun (WGS) entry which is preliminary data.</text>
</comment>
<evidence type="ECO:0000256" key="3">
    <source>
        <dbReference type="ARBA" id="ARBA00023163"/>
    </source>
</evidence>
<reference evidence="6 7" key="1">
    <citation type="submission" date="2018-03" db="EMBL/GenBank/DDBJ databases">
        <title>Genomic Encyclopedia of Archaeal and Bacterial Type Strains, Phase II (KMG-II): from individual species to whole genera.</title>
        <authorList>
            <person name="Goeker M."/>
        </authorList>
    </citation>
    <scope>NUCLEOTIDE SEQUENCE [LARGE SCALE GENOMIC DNA]</scope>
    <source>
        <strain evidence="6 7">DSM 100673</strain>
    </source>
</reference>
<evidence type="ECO:0000313" key="6">
    <source>
        <dbReference type="EMBL" id="PSL18276.1"/>
    </source>
</evidence>
<dbReference type="Pfam" id="PF13545">
    <property type="entry name" value="HTH_Crp_2"/>
    <property type="match status" value="1"/>
</dbReference>
<dbReference type="EMBL" id="PYGJ01000011">
    <property type="protein sequence ID" value="PSL18276.1"/>
    <property type="molecule type" value="Genomic_DNA"/>
</dbReference>
<dbReference type="PANTHER" id="PTHR24567">
    <property type="entry name" value="CRP FAMILY TRANSCRIPTIONAL REGULATORY PROTEIN"/>
    <property type="match status" value="1"/>
</dbReference>
<keyword evidence="3" id="KW-0804">Transcription</keyword>
<dbReference type="PROSITE" id="PS51063">
    <property type="entry name" value="HTH_CRP_2"/>
    <property type="match status" value="1"/>
</dbReference>
<evidence type="ECO:0000313" key="7">
    <source>
        <dbReference type="Proteomes" id="UP000240418"/>
    </source>
</evidence>
<dbReference type="PANTHER" id="PTHR24567:SF74">
    <property type="entry name" value="HTH-TYPE TRANSCRIPTIONAL REGULATOR ARCR"/>
    <property type="match status" value="1"/>
</dbReference>
<keyword evidence="2" id="KW-0238">DNA-binding</keyword>
<evidence type="ECO:0000256" key="1">
    <source>
        <dbReference type="ARBA" id="ARBA00023015"/>
    </source>
</evidence>
<dbReference type="SMART" id="SM00100">
    <property type="entry name" value="cNMP"/>
    <property type="match status" value="1"/>
</dbReference>
<dbReference type="Proteomes" id="UP000240418">
    <property type="component" value="Unassembled WGS sequence"/>
</dbReference>
<name>A0A2P8F966_9RHOB</name>
<proteinExistence type="predicted"/>
<evidence type="ECO:0000259" key="5">
    <source>
        <dbReference type="PROSITE" id="PS51063"/>
    </source>
</evidence>
<dbReference type="AlphaFoldDB" id="A0A2P8F966"/>
<protein>
    <submittedName>
        <fullName evidence="6">CRP-like cAMP-binding protein</fullName>
    </submittedName>
</protein>
<dbReference type="InterPro" id="IPR050397">
    <property type="entry name" value="Env_Response_Regulators"/>
</dbReference>
<dbReference type="InterPro" id="IPR036388">
    <property type="entry name" value="WH-like_DNA-bd_sf"/>
</dbReference>
<dbReference type="InterPro" id="IPR014710">
    <property type="entry name" value="RmlC-like_jellyroll"/>
</dbReference>
<dbReference type="InterPro" id="IPR012318">
    <property type="entry name" value="HTH_CRP"/>
</dbReference>
<feature type="domain" description="Cyclic nucleotide-binding" evidence="4">
    <location>
        <begin position="15"/>
        <end position="124"/>
    </location>
</feature>
<gene>
    <name evidence="6" type="ORF">CLV88_11120</name>
</gene>
<dbReference type="Gene3D" id="2.60.120.10">
    <property type="entry name" value="Jelly Rolls"/>
    <property type="match status" value="1"/>
</dbReference>
<dbReference type="CDD" id="cd00038">
    <property type="entry name" value="CAP_ED"/>
    <property type="match status" value="1"/>
</dbReference>
<dbReference type="GO" id="GO:0003700">
    <property type="term" value="F:DNA-binding transcription factor activity"/>
    <property type="evidence" value="ECO:0007669"/>
    <property type="project" value="TreeGrafter"/>
</dbReference>
<dbReference type="SUPFAM" id="SSF51206">
    <property type="entry name" value="cAMP-binding domain-like"/>
    <property type="match status" value="1"/>
</dbReference>
<evidence type="ECO:0000259" key="4">
    <source>
        <dbReference type="PROSITE" id="PS50042"/>
    </source>
</evidence>
<dbReference type="InterPro" id="IPR036390">
    <property type="entry name" value="WH_DNA-bd_sf"/>
</dbReference>
<dbReference type="GO" id="GO:0003677">
    <property type="term" value="F:DNA binding"/>
    <property type="evidence" value="ECO:0007669"/>
    <property type="project" value="UniProtKB-KW"/>
</dbReference>
<keyword evidence="1" id="KW-0805">Transcription regulation</keyword>
<dbReference type="InterPro" id="IPR018490">
    <property type="entry name" value="cNMP-bd_dom_sf"/>
</dbReference>
<evidence type="ECO:0000256" key="2">
    <source>
        <dbReference type="ARBA" id="ARBA00023125"/>
    </source>
</evidence>
<organism evidence="6 7">
    <name type="scientific">Shimia abyssi</name>
    <dbReference type="NCBI Taxonomy" id="1662395"/>
    <lineage>
        <taxon>Bacteria</taxon>
        <taxon>Pseudomonadati</taxon>
        <taxon>Pseudomonadota</taxon>
        <taxon>Alphaproteobacteria</taxon>
        <taxon>Rhodobacterales</taxon>
        <taxon>Roseobacteraceae</taxon>
    </lineage>
</organism>
<dbReference type="PROSITE" id="PS50042">
    <property type="entry name" value="CNMP_BINDING_3"/>
    <property type="match status" value="1"/>
</dbReference>
<dbReference type="RefSeq" id="WP_106609301.1">
    <property type="nucleotide sequence ID" value="NZ_PYGJ01000011.1"/>
</dbReference>
<dbReference type="SUPFAM" id="SSF46785">
    <property type="entry name" value="Winged helix' DNA-binding domain"/>
    <property type="match status" value="1"/>
</dbReference>